<protein>
    <submittedName>
        <fullName evidence="1">Uncharacterized protein</fullName>
    </submittedName>
</protein>
<proteinExistence type="predicted"/>
<dbReference type="Proteomes" id="UP000054538">
    <property type="component" value="Unassembled WGS sequence"/>
</dbReference>
<keyword evidence="2" id="KW-1185">Reference proteome</keyword>
<reference evidence="2" key="2">
    <citation type="submission" date="2015-01" db="EMBL/GenBank/DDBJ databases">
        <title>Evolutionary Origins and Diversification of the Mycorrhizal Mutualists.</title>
        <authorList>
            <consortium name="DOE Joint Genome Institute"/>
            <consortium name="Mycorrhizal Genomics Consortium"/>
            <person name="Kohler A."/>
            <person name="Kuo A."/>
            <person name="Nagy L.G."/>
            <person name="Floudas D."/>
            <person name="Copeland A."/>
            <person name="Barry K.W."/>
            <person name="Cichocki N."/>
            <person name="Veneault-Fourrey C."/>
            <person name="LaButti K."/>
            <person name="Lindquist E.A."/>
            <person name="Lipzen A."/>
            <person name="Lundell T."/>
            <person name="Morin E."/>
            <person name="Murat C."/>
            <person name="Riley R."/>
            <person name="Ohm R."/>
            <person name="Sun H."/>
            <person name="Tunlid A."/>
            <person name="Henrissat B."/>
            <person name="Grigoriev I.V."/>
            <person name="Hibbett D.S."/>
            <person name="Martin F."/>
        </authorList>
    </citation>
    <scope>NUCLEOTIDE SEQUENCE [LARGE SCALE GENOMIC DNA]</scope>
    <source>
        <strain evidence="2">Ve08.2h10</strain>
    </source>
</reference>
<sequence length="68" mass="7685">MHWHLKWGIIPASGLKALTTPPAYFQSHQCVFGPTHTFLIPPAHFQLHPPSLPVFRPTSAFLVLHICF</sequence>
<dbReference type="HOGENOM" id="CLU_2794675_0_0_1"/>
<dbReference type="AlphaFoldDB" id="A0A0D0DEA1"/>
<evidence type="ECO:0000313" key="1">
    <source>
        <dbReference type="EMBL" id="KIK75805.1"/>
    </source>
</evidence>
<reference evidence="1 2" key="1">
    <citation type="submission" date="2014-04" db="EMBL/GenBank/DDBJ databases">
        <authorList>
            <consortium name="DOE Joint Genome Institute"/>
            <person name="Kuo A."/>
            <person name="Kohler A."/>
            <person name="Jargeat P."/>
            <person name="Nagy L.G."/>
            <person name="Floudas D."/>
            <person name="Copeland A."/>
            <person name="Barry K.W."/>
            <person name="Cichocki N."/>
            <person name="Veneault-Fourrey C."/>
            <person name="LaButti K."/>
            <person name="Lindquist E.A."/>
            <person name="Lipzen A."/>
            <person name="Lundell T."/>
            <person name="Morin E."/>
            <person name="Murat C."/>
            <person name="Sun H."/>
            <person name="Tunlid A."/>
            <person name="Henrissat B."/>
            <person name="Grigoriev I.V."/>
            <person name="Hibbett D.S."/>
            <person name="Martin F."/>
            <person name="Nordberg H.P."/>
            <person name="Cantor M.N."/>
            <person name="Hua S.X."/>
        </authorList>
    </citation>
    <scope>NUCLEOTIDE SEQUENCE [LARGE SCALE GENOMIC DNA]</scope>
    <source>
        <strain evidence="1 2">Ve08.2h10</strain>
    </source>
</reference>
<evidence type="ECO:0000313" key="2">
    <source>
        <dbReference type="Proteomes" id="UP000054538"/>
    </source>
</evidence>
<gene>
    <name evidence="1" type="ORF">PAXRUDRAFT_171677</name>
</gene>
<dbReference type="InParanoid" id="A0A0D0DEA1"/>
<accession>A0A0D0DEA1</accession>
<dbReference type="EMBL" id="KN827855">
    <property type="protein sequence ID" value="KIK75805.1"/>
    <property type="molecule type" value="Genomic_DNA"/>
</dbReference>
<organism evidence="1 2">
    <name type="scientific">Paxillus rubicundulus Ve08.2h10</name>
    <dbReference type="NCBI Taxonomy" id="930991"/>
    <lineage>
        <taxon>Eukaryota</taxon>
        <taxon>Fungi</taxon>
        <taxon>Dikarya</taxon>
        <taxon>Basidiomycota</taxon>
        <taxon>Agaricomycotina</taxon>
        <taxon>Agaricomycetes</taxon>
        <taxon>Agaricomycetidae</taxon>
        <taxon>Boletales</taxon>
        <taxon>Paxilineae</taxon>
        <taxon>Paxillaceae</taxon>
        <taxon>Paxillus</taxon>
    </lineage>
</organism>
<name>A0A0D0DEA1_9AGAM</name>